<gene>
    <name evidence="2" type="ORF">Vbra_372</name>
</gene>
<evidence type="ECO:0000256" key="1">
    <source>
        <dbReference type="SAM" id="SignalP"/>
    </source>
</evidence>
<evidence type="ECO:0000313" key="3">
    <source>
        <dbReference type="Proteomes" id="UP000041254"/>
    </source>
</evidence>
<accession>A0A0G4FL97</accession>
<organism evidence="2 3">
    <name type="scientific">Vitrella brassicaformis (strain CCMP3155)</name>
    <dbReference type="NCBI Taxonomy" id="1169540"/>
    <lineage>
        <taxon>Eukaryota</taxon>
        <taxon>Sar</taxon>
        <taxon>Alveolata</taxon>
        <taxon>Colpodellida</taxon>
        <taxon>Vitrellaceae</taxon>
        <taxon>Vitrella</taxon>
    </lineage>
</organism>
<dbReference type="Proteomes" id="UP000041254">
    <property type="component" value="Unassembled WGS sequence"/>
</dbReference>
<dbReference type="EMBL" id="CDMY01000458">
    <property type="protein sequence ID" value="CEM14771.1"/>
    <property type="molecule type" value="Genomic_DNA"/>
</dbReference>
<dbReference type="VEuPathDB" id="CryptoDB:Vbra_372"/>
<reference evidence="2 3" key="1">
    <citation type="submission" date="2014-11" db="EMBL/GenBank/DDBJ databases">
        <authorList>
            <person name="Zhu J."/>
            <person name="Qi W."/>
            <person name="Song R."/>
        </authorList>
    </citation>
    <scope>NUCLEOTIDE SEQUENCE [LARGE SCALE GENOMIC DNA]</scope>
</reference>
<proteinExistence type="predicted"/>
<evidence type="ECO:0000313" key="2">
    <source>
        <dbReference type="EMBL" id="CEM14771.1"/>
    </source>
</evidence>
<feature type="chain" id="PRO_5005189441" evidence="1">
    <location>
        <begin position="20"/>
        <end position="232"/>
    </location>
</feature>
<keyword evidence="3" id="KW-1185">Reference proteome</keyword>
<name>A0A0G4FL97_VITBC</name>
<dbReference type="InParanoid" id="A0A0G4FL97"/>
<feature type="signal peptide" evidence="1">
    <location>
        <begin position="1"/>
        <end position="19"/>
    </location>
</feature>
<keyword evidence="1" id="KW-0732">Signal</keyword>
<sequence length="232" mass="25565">MSPSCLCLLLWVLLHYKWCPKKNSLHSGISGEEADGLTAGQVVKLGAAGVHLTERARKVGAKTVELDGFGEKNKGGEASTSAVVGNEREQELQQYKPQHILDDLPAFAKGPLLWLIMRVFCLLPKPSPNGSPTNYITSAQLDDIASSQALPYSNSVRDSVFDIHDQDAMTIYKTITLEDIQHTKFRSDLLERFYYMYKYASHQVLALCPHRRGGVGGHSQGDSAIQDVAYAD</sequence>
<protein>
    <submittedName>
        <fullName evidence="2">Uncharacterized protein</fullName>
    </submittedName>
</protein>
<dbReference type="AlphaFoldDB" id="A0A0G4FL97"/>